<dbReference type="Proteomes" id="UP001165121">
    <property type="component" value="Unassembled WGS sequence"/>
</dbReference>
<feature type="chain" id="PRO_5040718652" evidence="2">
    <location>
        <begin position="26"/>
        <end position="235"/>
    </location>
</feature>
<organism evidence="3 4">
    <name type="scientific">Phytophthora fragariaefolia</name>
    <dbReference type="NCBI Taxonomy" id="1490495"/>
    <lineage>
        <taxon>Eukaryota</taxon>
        <taxon>Sar</taxon>
        <taxon>Stramenopiles</taxon>
        <taxon>Oomycota</taxon>
        <taxon>Peronosporomycetes</taxon>
        <taxon>Peronosporales</taxon>
        <taxon>Peronosporaceae</taxon>
        <taxon>Phytophthora</taxon>
    </lineage>
</organism>
<feature type="compositionally biased region" description="Low complexity" evidence="1">
    <location>
        <begin position="182"/>
        <end position="198"/>
    </location>
</feature>
<accession>A0A9W6U936</accession>
<evidence type="ECO:0000313" key="4">
    <source>
        <dbReference type="Proteomes" id="UP001165121"/>
    </source>
</evidence>
<feature type="signal peptide" evidence="2">
    <location>
        <begin position="1"/>
        <end position="25"/>
    </location>
</feature>
<feature type="region of interest" description="Disordered" evidence="1">
    <location>
        <begin position="215"/>
        <end position="235"/>
    </location>
</feature>
<evidence type="ECO:0000313" key="3">
    <source>
        <dbReference type="EMBL" id="GMF27786.1"/>
    </source>
</evidence>
<feature type="compositionally biased region" description="Polar residues" evidence="1">
    <location>
        <begin position="221"/>
        <end position="235"/>
    </location>
</feature>
<reference evidence="3" key="1">
    <citation type="submission" date="2023-04" db="EMBL/GenBank/DDBJ databases">
        <title>Phytophthora fragariaefolia NBRC 109709.</title>
        <authorList>
            <person name="Ichikawa N."/>
            <person name="Sato H."/>
            <person name="Tonouchi N."/>
        </authorList>
    </citation>
    <scope>NUCLEOTIDE SEQUENCE</scope>
    <source>
        <strain evidence="3">NBRC 109709</strain>
    </source>
</reference>
<sequence>MVTYLVLLDLHSLPLICLVRLRCMGKRNTREPEDPFVNTTKSLTNRNKELDKLRKDLWLTTVKQLKLVQLIRNEIPGCNDSDASNLVHDITELLNRRVQQTQGLLEGSFDHPIQLYKKRRLALRSTASMAQRRGRTAERPSPNPRPRQQSRTNAPDDSEASRPASRSRSRAPISQGAASANAQADPTAQATSTPSATAGEDTLSMQQLLLYLTQQQQQYQAKNTSSNASPNATGQ</sequence>
<dbReference type="EMBL" id="BSXT01000447">
    <property type="protein sequence ID" value="GMF27786.1"/>
    <property type="molecule type" value="Genomic_DNA"/>
</dbReference>
<proteinExistence type="predicted"/>
<feature type="region of interest" description="Disordered" evidence="1">
    <location>
        <begin position="122"/>
        <end position="201"/>
    </location>
</feature>
<protein>
    <submittedName>
        <fullName evidence="3">Unnamed protein product</fullName>
    </submittedName>
</protein>
<comment type="caution">
    <text evidence="3">The sequence shown here is derived from an EMBL/GenBank/DDBJ whole genome shotgun (WGS) entry which is preliminary data.</text>
</comment>
<gene>
    <name evidence="3" type="ORF">Pfra01_000559500</name>
</gene>
<feature type="compositionally biased region" description="Low complexity" evidence="1">
    <location>
        <begin position="161"/>
        <end position="172"/>
    </location>
</feature>
<keyword evidence="2" id="KW-0732">Signal</keyword>
<name>A0A9W6U936_9STRA</name>
<evidence type="ECO:0000256" key="1">
    <source>
        <dbReference type="SAM" id="MobiDB-lite"/>
    </source>
</evidence>
<dbReference type="OrthoDB" id="107471at2759"/>
<evidence type="ECO:0000256" key="2">
    <source>
        <dbReference type="SAM" id="SignalP"/>
    </source>
</evidence>
<keyword evidence="4" id="KW-1185">Reference proteome</keyword>
<dbReference type="AlphaFoldDB" id="A0A9W6U936"/>